<comment type="caution">
    <text evidence="1">The sequence shown here is derived from an EMBL/GenBank/DDBJ whole genome shotgun (WGS) entry which is preliminary data.</text>
</comment>
<name>A0A094Q953_9ZZZZ</name>
<organism evidence="1">
    <name type="scientific">freshwater metagenome</name>
    <dbReference type="NCBI Taxonomy" id="449393"/>
    <lineage>
        <taxon>unclassified sequences</taxon>
        <taxon>metagenomes</taxon>
        <taxon>ecological metagenomes</taxon>
    </lineage>
</organism>
<protein>
    <recommendedName>
        <fullName evidence="2">Acyl-CoA carboxylase subunit epsilon</fullName>
    </recommendedName>
</protein>
<evidence type="ECO:0000313" key="1">
    <source>
        <dbReference type="EMBL" id="KGA19907.1"/>
    </source>
</evidence>
<dbReference type="AlphaFoldDB" id="A0A094Q953"/>
<accession>A0A094Q953</accession>
<evidence type="ECO:0008006" key="2">
    <source>
        <dbReference type="Google" id="ProtNLM"/>
    </source>
</evidence>
<reference evidence="1" key="1">
    <citation type="submission" date="2014-05" db="EMBL/GenBank/DDBJ databases">
        <title>Key roles for freshwater Actinobacteria revealed by deep metagenomic sequencing.</title>
        <authorList>
            <person name="Ghai R."/>
            <person name="Mizuno C.M."/>
            <person name="Picazo A."/>
            <person name="Camacho A."/>
            <person name="Rodriguez-Valera F."/>
        </authorList>
    </citation>
    <scope>NUCLEOTIDE SEQUENCE</scope>
</reference>
<proteinExistence type="predicted"/>
<sequence>MTPKRQLPMKEVSFTVISGHPSADELAAIELALANHKREELKPVVKRSVWAMPILRTPLPQQIKFGSGRNF</sequence>
<dbReference type="EMBL" id="JNSK01000007">
    <property type="protein sequence ID" value="KGA19907.1"/>
    <property type="molecule type" value="Genomic_DNA"/>
</dbReference>
<gene>
    <name evidence="1" type="ORF">GM50_3515</name>
</gene>